<dbReference type="SMART" id="SM00342">
    <property type="entry name" value="HTH_ARAC"/>
    <property type="match status" value="1"/>
</dbReference>
<protein>
    <submittedName>
        <fullName evidence="5">AraC family transcriptional regulator</fullName>
    </submittedName>
</protein>
<comment type="caution">
    <text evidence="5">The sequence shown here is derived from an EMBL/GenBank/DDBJ whole genome shotgun (WGS) entry which is preliminary data.</text>
</comment>
<dbReference type="PANTHER" id="PTHR43280">
    <property type="entry name" value="ARAC-FAMILY TRANSCRIPTIONAL REGULATOR"/>
    <property type="match status" value="1"/>
</dbReference>
<dbReference type="RefSeq" id="WP_031456856.1">
    <property type="nucleotide sequence ID" value="NZ_CAIJDO010000082.1"/>
</dbReference>
<sequence length="301" mass="34751">MKHYSTLKEVHDAYGFPPPENPLISILFDAERAENFGNHIPEHTCDLYMVCLKKKTSGSMKYGYGNTKYDHTNGTMFFLNPRQIMELNEVEQKVEGYLLFIHQDFLNGHPLHHEIKKYGFFEYEINEALHLSPSEEKIIGELFQKIAIEYGNNQDEFSREIMLSHVQSLLKYGNRFYKRQFINRTIISGYTINKFNEVLAGYIKKDIIEKQGLPTVKSIASKLNVSPRYLSDLLKQETGKTAIDLIHLSLISEAKNLLKAKNLSVSEIGYALGFENSSYFSKLFKKEVGISPTKFREELLN</sequence>
<dbReference type="InterPro" id="IPR001387">
    <property type="entry name" value="Cro/C1-type_HTH"/>
</dbReference>
<proteinExistence type="predicted"/>
<dbReference type="SUPFAM" id="SSF46689">
    <property type="entry name" value="Homeodomain-like"/>
    <property type="match status" value="1"/>
</dbReference>
<dbReference type="InterPro" id="IPR020449">
    <property type="entry name" value="Tscrpt_reg_AraC-type_HTH"/>
</dbReference>
<dbReference type="GO" id="GO:0043565">
    <property type="term" value="F:sequence-specific DNA binding"/>
    <property type="evidence" value="ECO:0007669"/>
    <property type="project" value="InterPro"/>
</dbReference>
<dbReference type="AlphaFoldDB" id="A0A6V6YRQ0"/>
<dbReference type="EMBL" id="CAIJDO010000082">
    <property type="protein sequence ID" value="CAD0002140.1"/>
    <property type="molecule type" value="Genomic_DNA"/>
</dbReference>
<gene>
    <name evidence="5" type="ORF">FLACHUCJ7_00863</name>
</gene>
<evidence type="ECO:0000313" key="6">
    <source>
        <dbReference type="Proteomes" id="UP000556700"/>
    </source>
</evidence>
<dbReference type="Pfam" id="PF12833">
    <property type="entry name" value="HTH_18"/>
    <property type="match status" value="1"/>
</dbReference>
<keyword evidence="6" id="KW-1185">Reference proteome</keyword>
<evidence type="ECO:0000256" key="2">
    <source>
        <dbReference type="ARBA" id="ARBA00023125"/>
    </source>
</evidence>
<dbReference type="GO" id="GO:0003700">
    <property type="term" value="F:DNA-binding transcription factor activity"/>
    <property type="evidence" value="ECO:0007669"/>
    <property type="project" value="InterPro"/>
</dbReference>
<evidence type="ECO:0000256" key="1">
    <source>
        <dbReference type="ARBA" id="ARBA00023015"/>
    </source>
</evidence>
<dbReference type="Gene3D" id="1.10.10.60">
    <property type="entry name" value="Homeodomain-like"/>
    <property type="match status" value="2"/>
</dbReference>
<evidence type="ECO:0000259" key="4">
    <source>
        <dbReference type="PROSITE" id="PS01124"/>
    </source>
</evidence>
<keyword evidence="3" id="KW-0804">Transcription</keyword>
<dbReference type="PANTHER" id="PTHR43280:SF32">
    <property type="entry name" value="TRANSCRIPTIONAL REGULATORY PROTEIN"/>
    <property type="match status" value="1"/>
</dbReference>
<accession>A0A6V6YRQ0</accession>
<dbReference type="PRINTS" id="PR00032">
    <property type="entry name" value="HTHARAC"/>
</dbReference>
<keyword evidence="2" id="KW-0238">DNA-binding</keyword>
<dbReference type="CDD" id="cd00093">
    <property type="entry name" value="HTH_XRE"/>
    <property type="match status" value="1"/>
</dbReference>
<reference evidence="5 6" key="1">
    <citation type="submission" date="2020-06" db="EMBL/GenBank/DDBJ databases">
        <authorList>
            <person name="Criscuolo A."/>
        </authorList>
    </citation>
    <scope>NUCLEOTIDE SEQUENCE [LARGE SCALE GENOMIC DNA]</scope>
    <source>
        <strain evidence="6">CIP 110025</strain>
    </source>
</reference>
<dbReference type="Proteomes" id="UP000556700">
    <property type="component" value="Unassembled WGS sequence"/>
</dbReference>
<dbReference type="InterPro" id="IPR018060">
    <property type="entry name" value="HTH_AraC"/>
</dbReference>
<organism evidence="5 6">
    <name type="scientific">Flavobacterium chungangense</name>
    <dbReference type="NCBI Taxonomy" id="554283"/>
    <lineage>
        <taxon>Bacteria</taxon>
        <taxon>Pseudomonadati</taxon>
        <taxon>Bacteroidota</taxon>
        <taxon>Flavobacteriia</taxon>
        <taxon>Flavobacteriales</taxon>
        <taxon>Flavobacteriaceae</taxon>
        <taxon>Flavobacterium</taxon>
    </lineage>
</organism>
<feature type="domain" description="HTH araC/xylS-type" evidence="4">
    <location>
        <begin position="197"/>
        <end position="298"/>
    </location>
</feature>
<dbReference type="InterPro" id="IPR009057">
    <property type="entry name" value="Homeodomain-like_sf"/>
</dbReference>
<evidence type="ECO:0000313" key="5">
    <source>
        <dbReference type="EMBL" id="CAD0002140.1"/>
    </source>
</evidence>
<dbReference type="PROSITE" id="PS01124">
    <property type="entry name" value="HTH_ARAC_FAMILY_2"/>
    <property type="match status" value="1"/>
</dbReference>
<keyword evidence="1" id="KW-0805">Transcription regulation</keyword>
<evidence type="ECO:0000256" key="3">
    <source>
        <dbReference type="ARBA" id="ARBA00023163"/>
    </source>
</evidence>
<name>A0A6V6YRQ0_9FLAO</name>